<comment type="caution">
    <text evidence="8">The sequence shown here is derived from an EMBL/GenBank/DDBJ whole genome shotgun (WGS) entry which is preliminary data.</text>
</comment>
<organism evidence="8 9">
    <name type="scientific">Euplotes crassus</name>
    <dbReference type="NCBI Taxonomy" id="5936"/>
    <lineage>
        <taxon>Eukaryota</taxon>
        <taxon>Sar</taxon>
        <taxon>Alveolata</taxon>
        <taxon>Ciliophora</taxon>
        <taxon>Intramacronucleata</taxon>
        <taxon>Spirotrichea</taxon>
        <taxon>Hypotrichia</taxon>
        <taxon>Euplotida</taxon>
        <taxon>Euplotidae</taxon>
        <taxon>Moneuplotes</taxon>
    </lineage>
</organism>
<dbReference type="InterPro" id="IPR001563">
    <property type="entry name" value="Peptidase_S10"/>
</dbReference>
<keyword evidence="9" id="KW-1185">Reference proteome</keyword>
<dbReference type="Gene3D" id="1.10.287.410">
    <property type="match status" value="1"/>
</dbReference>
<accession>A0AAD1UTL9</accession>
<evidence type="ECO:0000256" key="7">
    <source>
        <dbReference type="RuleBase" id="RU361156"/>
    </source>
</evidence>
<dbReference type="SUPFAM" id="SSF53474">
    <property type="entry name" value="alpha/beta-Hydrolases"/>
    <property type="match status" value="1"/>
</dbReference>
<feature type="chain" id="PRO_5041765417" description="Carboxypeptidase" evidence="7">
    <location>
        <begin position="17"/>
        <end position="413"/>
    </location>
</feature>
<keyword evidence="6" id="KW-0325">Glycoprotein</keyword>
<keyword evidence="4 7" id="KW-0732">Signal</keyword>
<dbReference type="PRINTS" id="PR00724">
    <property type="entry name" value="CRBOXYPTASEC"/>
</dbReference>
<proteinExistence type="inferred from homology"/>
<comment type="similarity">
    <text evidence="1 7">Belongs to the peptidase S10 family.</text>
</comment>
<evidence type="ECO:0000256" key="2">
    <source>
        <dbReference type="ARBA" id="ARBA00022645"/>
    </source>
</evidence>
<evidence type="ECO:0000256" key="3">
    <source>
        <dbReference type="ARBA" id="ARBA00022670"/>
    </source>
</evidence>
<dbReference type="InterPro" id="IPR033124">
    <property type="entry name" value="Ser_caboxypep_his_AS"/>
</dbReference>
<sequence>MKVFLVFALLAFTALASDPFKTEDYDAGLIELEPGDEMFYWLVRSRKDPENDPLVLWLNGGPGCASELGLFYENGPWTINDDLSLETNEHSWNEIANMIYVDQPLGTGFSKTNKPDHIARNEKMVADTFFVFLEKFVEKFPEFQGRPFYITGESYAGHYIPAITAKIVEMDNPKINLISSAIGNGWVDPVLQYPQYTTFAVENELIGSFHAKVLDAGYWLCAKTIGIHLGAFAYIPCELLTNTILGNPINPRFNVYDIRKKCIGDGCYPMENLDILLNKPEIQQILGVGKRFYSQCSKLPQLFMMGDHNRNLRPKVEYALDNGVGILVYSGDKDFICNWRGGEAWTHAIGFEGGNYLEGEEYQQWTVDGEGAGEYKRSGSFTFLRIYDAGHMVPMDQPKRALDMLQKFINQEF</sequence>
<dbReference type="GO" id="GO:0004185">
    <property type="term" value="F:serine-type carboxypeptidase activity"/>
    <property type="evidence" value="ECO:0007669"/>
    <property type="project" value="UniProtKB-UniRule"/>
</dbReference>
<evidence type="ECO:0000313" key="9">
    <source>
        <dbReference type="Proteomes" id="UP001295684"/>
    </source>
</evidence>
<evidence type="ECO:0000313" key="8">
    <source>
        <dbReference type="EMBL" id="CAI2371265.1"/>
    </source>
</evidence>
<dbReference type="EC" id="3.4.16.-" evidence="7"/>
<name>A0AAD1UTL9_EUPCR</name>
<dbReference type="AlphaFoldDB" id="A0AAD1UTL9"/>
<gene>
    <name evidence="8" type="ORF">ECRASSUSDP1_LOCUS12585</name>
</gene>
<dbReference type="PANTHER" id="PTHR11802">
    <property type="entry name" value="SERINE PROTEASE FAMILY S10 SERINE CARBOXYPEPTIDASE"/>
    <property type="match status" value="1"/>
</dbReference>
<dbReference type="Proteomes" id="UP001295684">
    <property type="component" value="Unassembled WGS sequence"/>
</dbReference>
<keyword evidence="3 7" id="KW-0645">Protease</keyword>
<dbReference type="InterPro" id="IPR018202">
    <property type="entry name" value="Ser_caboxypep_ser_AS"/>
</dbReference>
<dbReference type="PROSITE" id="PS00131">
    <property type="entry name" value="CARBOXYPEPT_SER_SER"/>
    <property type="match status" value="1"/>
</dbReference>
<dbReference type="InterPro" id="IPR029058">
    <property type="entry name" value="AB_hydrolase_fold"/>
</dbReference>
<feature type="signal peptide" evidence="7">
    <location>
        <begin position="1"/>
        <end position="16"/>
    </location>
</feature>
<dbReference type="GO" id="GO:0006508">
    <property type="term" value="P:proteolysis"/>
    <property type="evidence" value="ECO:0007669"/>
    <property type="project" value="UniProtKB-KW"/>
</dbReference>
<protein>
    <recommendedName>
        <fullName evidence="7">Carboxypeptidase</fullName>
        <ecNumber evidence="7">3.4.16.-</ecNumber>
    </recommendedName>
</protein>
<dbReference type="Pfam" id="PF00450">
    <property type="entry name" value="Peptidase_S10"/>
    <property type="match status" value="1"/>
</dbReference>
<dbReference type="EMBL" id="CAMPGE010012495">
    <property type="protein sequence ID" value="CAI2371265.1"/>
    <property type="molecule type" value="Genomic_DNA"/>
</dbReference>
<evidence type="ECO:0000256" key="1">
    <source>
        <dbReference type="ARBA" id="ARBA00009431"/>
    </source>
</evidence>
<keyword evidence="5 7" id="KW-0378">Hydrolase</keyword>
<dbReference type="PANTHER" id="PTHR11802:SF113">
    <property type="entry name" value="SERINE CARBOXYPEPTIDASE CTSA-4.1"/>
    <property type="match status" value="1"/>
</dbReference>
<evidence type="ECO:0000256" key="4">
    <source>
        <dbReference type="ARBA" id="ARBA00022729"/>
    </source>
</evidence>
<keyword evidence="2 7" id="KW-0121">Carboxypeptidase</keyword>
<dbReference type="Gene3D" id="3.40.50.1820">
    <property type="entry name" value="alpha/beta hydrolase"/>
    <property type="match status" value="1"/>
</dbReference>
<reference evidence="8" key="1">
    <citation type="submission" date="2023-07" db="EMBL/GenBank/DDBJ databases">
        <authorList>
            <consortium name="AG Swart"/>
            <person name="Singh M."/>
            <person name="Singh A."/>
            <person name="Seah K."/>
            <person name="Emmerich C."/>
        </authorList>
    </citation>
    <scope>NUCLEOTIDE SEQUENCE</scope>
    <source>
        <strain evidence="8">DP1</strain>
    </source>
</reference>
<evidence type="ECO:0000256" key="5">
    <source>
        <dbReference type="ARBA" id="ARBA00022801"/>
    </source>
</evidence>
<dbReference type="PROSITE" id="PS00560">
    <property type="entry name" value="CARBOXYPEPT_SER_HIS"/>
    <property type="match status" value="1"/>
</dbReference>
<evidence type="ECO:0000256" key="6">
    <source>
        <dbReference type="ARBA" id="ARBA00023180"/>
    </source>
</evidence>